<feature type="transmembrane region" description="Helical" evidence="1">
    <location>
        <begin position="20"/>
        <end position="40"/>
    </location>
</feature>
<evidence type="ECO:0000256" key="1">
    <source>
        <dbReference type="SAM" id="Phobius"/>
    </source>
</evidence>
<evidence type="ECO:0000313" key="2">
    <source>
        <dbReference type="EMBL" id="KAK9181525.1"/>
    </source>
</evidence>
<sequence>MAVGLAFTSEGGGQYYNGKMTPFVVLSCIVAATGGLTFGYDLGISGVNESLGITKLAWHDIDGFENDCKDHY</sequence>
<comment type="caution">
    <text evidence="2">The sequence shown here is derived from an EMBL/GenBank/DDBJ whole genome shotgun (WGS) entry which is preliminary data.</text>
</comment>
<gene>
    <name evidence="2" type="ORF">WN944_024662</name>
</gene>
<keyword evidence="1" id="KW-0472">Membrane</keyword>
<evidence type="ECO:0008006" key="4">
    <source>
        <dbReference type="Google" id="ProtNLM"/>
    </source>
</evidence>
<dbReference type="EMBL" id="JBCGBO010000024">
    <property type="protein sequence ID" value="KAK9181525.1"/>
    <property type="molecule type" value="Genomic_DNA"/>
</dbReference>
<organism evidence="2 3">
    <name type="scientific">Citrus x changshan-huyou</name>
    <dbReference type="NCBI Taxonomy" id="2935761"/>
    <lineage>
        <taxon>Eukaryota</taxon>
        <taxon>Viridiplantae</taxon>
        <taxon>Streptophyta</taxon>
        <taxon>Embryophyta</taxon>
        <taxon>Tracheophyta</taxon>
        <taxon>Spermatophyta</taxon>
        <taxon>Magnoliopsida</taxon>
        <taxon>eudicotyledons</taxon>
        <taxon>Gunneridae</taxon>
        <taxon>Pentapetalae</taxon>
        <taxon>rosids</taxon>
        <taxon>malvids</taxon>
        <taxon>Sapindales</taxon>
        <taxon>Rutaceae</taxon>
        <taxon>Aurantioideae</taxon>
        <taxon>Citrus</taxon>
    </lineage>
</organism>
<keyword evidence="1" id="KW-1133">Transmembrane helix</keyword>
<dbReference type="AlphaFoldDB" id="A0AAP0LSX9"/>
<name>A0AAP0LSX9_9ROSI</name>
<keyword evidence="3" id="KW-1185">Reference proteome</keyword>
<accession>A0AAP0LSX9</accession>
<protein>
    <recommendedName>
        <fullName evidence="4">Major facilitator superfamily (MFS) profile domain-containing protein</fullName>
    </recommendedName>
</protein>
<dbReference type="Proteomes" id="UP001428341">
    <property type="component" value="Unassembled WGS sequence"/>
</dbReference>
<reference evidence="2 3" key="1">
    <citation type="submission" date="2024-05" db="EMBL/GenBank/DDBJ databases">
        <title>Haplotype-resolved chromosome-level genome assembly of Huyou (Citrus changshanensis).</title>
        <authorList>
            <person name="Miao C."/>
            <person name="Chen W."/>
            <person name="Wu Y."/>
            <person name="Wang L."/>
            <person name="Zhao S."/>
            <person name="Grierson D."/>
            <person name="Xu C."/>
            <person name="Chen K."/>
        </authorList>
    </citation>
    <scope>NUCLEOTIDE SEQUENCE [LARGE SCALE GENOMIC DNA]</scope>
    <source>
        <strain evidence="2">01-14</strain>
        <tissue evidence="2">Leaf</tissue>
    </source>
</reference>
<proteinExistence type="predicted"/>
<keyword evidence="1" id="KW-0812">Transmembrane</keyword>
<evidence type="ECO:0000313" key="3">
    <source>
        <dbReference type="Proteomes" id="UP001428341"/>
    </source>
</evidence>